<keyword evidence="2" id="KW-0808">Transferase</keyword>
<feature type="compositionally biased region" description="Basic and acidic residues" evidence="1">
    <location>
        <begin position="19"/>
        <end position="29"/>
    </location>
</feature>
<dbReference type="GO" id="GO:0016779">
    <property type="term" value="F:nucleotidyltransferase activity"/>
    <property type="evidence" value="ECO:0007669"/>
    <property type="project" value="UniProtKB-KW"/>
</dbReference>
<evidence type="ECO:0000313" key="2">
    <source>
        <dbReference type="EMBL" id="CAA9408838.1"/>
    </source>
</evidence>
<feature type="compositionally biased region" description="Basic residues" evidence="1">
    <location>
        <begin position="89"/>
        <end position="108"/>
    </location>
</feature>
<reference evidence="2" key="1">
    <citation type="submission" date="2020-02" db="EMBL/GenBank/DDBJ databases">
        <authorList>
            <person name="Meier V. D."/>
        </authorList>
    </citation>
    <scope>NUCLEOTIDE SEQUENCE</scope>
    <source>
        <strain evidence="2">AVDCRST_MAG51</strain>
    </source>
</reference>
<feature type="compositionally biased region" description="Basic and acidic residues" evidence="1">
    <location>
        <begin position="63"/>
        <end position="75"/>
    </location>
</feature>
<feature type="compositionally biased region" description="Basic and acidic residues" evidence="1">
    <location>
        <begin position="261"/>
        <end position="271"/>
    </location>
</feature>
<feature type="non-terminal residue" evidence="2">
    <location>
        <position position="1"/>
    </location>
</feature>
<dbReference type="AlphaFoldDB" id="A0A6J4PBK7"/>
<feature type="non-terminal residue" evidence="2">
    <location>
        <position position="271"/>
    </location>
</feature>
<feature type="compositionally biased region" description="Basic residues" evidence="1">
    <location>
        <begin position="159"/>
        <end position="182"/>
    </location>
</feature>
<protein>
    <submittedName>
        <fullName evidence="2">DNA primase</fullName>
        <ecNumber evidence="2">2.7.7.-</ecNumber>
    </submittedName>
</protein>
<accession>A0A6J4PBK7</accession>
<feature type="region of interest" description="Disordered" evidence="1">
    <location>
        <begin position="63"/>
        <end position="271"/>
    </location>
</feature>
<feature type="region of interest" description="Disordered" evidence="1">
    <location>
        <begin position="1"/>
        <end position="29"/>
    </location>
</feature>
<feature type="compositionally biased region" description="Basic residues" evidence="1">
    <location>
        <begin position="210"/>
        <end position="219"/>
    </location>
</feature>
<dbReference type="EC" id="2.7.7.-" evidence="2"/>
<dbReference type="EMBL" id="CADCUX010000290">
    <property type="protein sequence ID" value="CAA9408838.1"/>
    <property type="molecule type" value="Genomic_DNA"/>
</dbReference>
<gene>
    <name evidence="2" type="ORF">AVDCRST_MAG51-1301</name>
</gene>
<keyword evidence="2" id="KW-0548">Nucleotidyltransferase</keyword>
<name>A0A6J4PBK7_9BURK</name>
<sequence length="271" mass="29542">GHPPVFHPGVAGARRRGGDRRPLRAAEEDGRELLRPVPVPFGEVAVVHREPEQAVLPLLRLRQERQRDRLPDGACRHGLRGGGQGPGRPVRHGGARRRRLAAGARARRLAAAEAGHPHRRAGQGGRRLPQAPEELAQGHRLPQGPWPVGGSRQAVRPGLRARRLAHPGRRVPQLRRPAAGRRRPGDRGRGRPGQALRPLPRPRDVPHPQRQGRVHRLRRACAGGRETQVPELAGDAGVQQGPRAVRAVRGAQCRARSGLRAGDRGLHGRGR</sequence>
<proteinExistence type="predicted"/>
<evidence type="ECO:0000256" key="1">
    <source>
        <dbReference type="SAM" id="MobiDB-lite"/>
    </source>
</evidence>
<organism evidence="2">
    <name type="scientific">uncultured Ramlibacter sp</name>
    <dbReference type="NCBI Taxonomy" id="260755"/>
    <lineage>
        <taxon>Bacteria</taxon>
        <taxon>Pseudomonadati</taxon>
        <taxon>Pseudomonadota</taxon>
        <taxon>Betaproteobacteria</taxon>
        <taxon>Burkholderiales</taxon>
        <taxon>Comamonadaceae</taxon>
        <taxon>Ramlibacter</taxon>
        <taxon>environmental samples</taxon>
    </lineage>
</organism>